<dbReference type="EMBL" id="LCZJ02000022">
    <property type="protein sequence ID" value="KTD86272.1"/>
    <property type="molecule type" value="Genomic_DNA"/>
</dbReference>
<comment type="subcellular location">
    <subcellularLocation>
        <location evidence="1">Cytoplasm</location>
    </subcellularLocation>
</comment>
<accession>A0A0W1AYD8</accession>
<evidence type="ECO:0000313" key="7">
    <source>
        <dbReference type="Proteomes" id="UP000054709"/>
    </source>
</evidence>
<dbReference type="AlphaFoldDB" id="A0A0W1AYD8"/>
<sequence>MSNATLNVEGMSCGHCVNSVEKAVGNLGATAKVDLAAKKVSVEYDENKVSLGAIKEAIEDQGYDVV</sequence>
<proteinExistence type="predicted"/>
<dbReference type="InterPro" id="IPR006122">
    <property type="entry name" value="HMA_Cu_ion-bd"/>
</dbReference>
<dbReference type="InterPro" id="IPR036163">
    <property type="entry name" value="HMA_dom_sf"/>
</dbReference>
<keyword evidence="4" id="KW-0143">Chaperone</keyword>
<comment type="caution">
    <text evidence="6">The sequence shown here is derived from an EMBL/GenBank/DDBJ whole genome shotgun (WGS) entry which is preliminary data.</text>
</comment>
<evidence type="ECO:0000313" key="6">
    <source>
        <dbReference type="EMBL" id="KTD86272.1"/>
    </source>
</evidence>
<dbReference type="NCBIfam" id="NF033795">
    <property type="entry name" value="chaper_CopZ_Bs"/>
    <property type="match status" value="1"/>
</dbReference>
<feature type="domain" description="HMA" evidence="5">
    <location>
        <begin position="2"/>
        <end position="66"/>
    </location>
</feature>
<dbReference type="NCBIfam" id="TIGR00003">
    <property type="entry name" value="copper ion binding protein"/>
    <property type="match status" value="1"/>
</dbReference>
<gene>
    <name evidence="6" type="ORF">UQ64_16180</name>
</gene>
<evidence type="ECO:0000256" key="1">
    <source>
        <dbReference type="ARBA" id="ARBA00004496"/>
    </source>
</evidence>
<dbReference type="RefSeq" id="WP_036682768.1">
    <property type="nucleotide sequence ID" value="NZ_LCZJ02000022.1"/>
</dbReference>
<dbReference type="FunFam" id="3.30.70.100:FF:000001">
    <property type="entry name" value="ATPase copper transporting beta"/>
    <property type="match status" value="1"/>
</dbReference>
<dbReference type="Gene3D" id="3.30.70.100">
    <property type="match status" value="1"/>
</dbReference>
<dbReference type="OrthoDB" id="9813965at2"/>
<keyword evidence="7" id="KW-1185">Reference proteome</keyword>
<dbReference type="Pfam" id="PF00403">
    <property type="entry name" value="HMA"/>
    <property type="match status" value="1"/>
</dbReference>
<keyword evidence="3" id="KW-0479">Metal-binding</keyword>
<dbReference type="GO" id="GO:0006825">
    <property type="term" value="P:copper ion transport"/>
    <property type="evidence" value="ECO:0007669"/>
    <property type="project" value="InterPro"/>
</dbReference>
<dbReference type="GeneID" id="31569036"/>
<dbReference type="InterPro" id="IPR049740">
    <property type="entry name" value="CopZ"/>
</dbReference>
<name>A0A0W1AYD8_9BACL</name>
<dbReference type="InterPro" id="IPR006121">
    <property type="entry name" value="HMA_dom"/>
</dbReference>
<dbReference type="InterPro" id="IPR000428">
    <property type="entry name" value="Cu-bd"/>
</dbReference>
<evidence type="ECO:0000256" key="3">
    <source>
        <dbReference type="ARBA" id="ARBA00022723"/>
    </source>
</evidence>
<evidence type="ECO:0000256" key="4">
    <source>
        <dbReference type="ARBA" id="ARBA00023186"/>
    </source>
</evidence>
<dbReference type="CDD" id="cd00371">
    <property type="entry name" value="HMA"/>
    <property type="match status" value="1"/>
</dbReference>
<dbReference type="PRINTS" id="PR00944">
    <property type="entry name" value="CUEXPORT"/>
</dbReference>
<dbReference type="GO" id="GO:0005507">
    <property type="term" value="F:copper ion binding"/>
    <property type="evidence" value="ECO:0007669"/>
    <property type="project" value="InterPro"/>
</dbReference>
<organism evidence="6 7">
    <name type="scientific">Paenibacillus etheri</name>
    <dbReference type="NCBI Taxonomy" id="1306852"/>
    <lineage>
        <taxon>Bacteria</taxon>
        <taxon>Bacillati</taxon>
        <taxon>Bacillota</taxon>
        <taxon>Bacilli</taxon>
        <taxon>Bacillales</taxon>
        <taxon>Paenibacillaceae</taxon>
        <taxon>Paenibacillus</taxon>
    </lineage>
</organism>
<dbReference type="Proteomes" id="UP000054709">
    <property type="component" value="Unassembled WGS sequence"/>
</dbReference>
<dbReference type="GO" id="GO:0005737">
    <property type="term" value="C:cytoplasm"/>
    <property type="evidence" value="ECO:0007669"/>
    <property type="project" value="UniProtKB-SubCell"/>
</dbReference>
<dbReference type="SUPFAM" id="SSF55008">
    <property type="entry name" value="HMA, heavy metal-associated domain"/>
    <property type="match status" value="1"/>
</dbReference>
<dbReference type="PROSITE" id="PS50846">
    <property type="entry name" value="HMA_2"/>
    <property type="match status" value="1"/>
</dbReference>
<evidence type="ECO:0000256" key="2">
    <source>
        <dbReference type="ARBA" id="ARBA00022490"/>
    </source>
</evidence>
<reference evidence="6 7" key="1">
    <citation type="journal article" date="2015" name="Int. Biodeterior. Biodegradation">
        <title>Physiological and genetic screening methods for the isolation of methyl tert-butyl ether-degrading bacteria for bioremediation purposes.</title>
        <authorList>
            <person name="Guisado I.M."/>
            <person name="Purswani J."/>
            <person name="Gonzalez Lopez J."/>
            <person name="Pozo C."/>
        </authorList>
    </citation>
    <scope>NUCLEOTIDE SEQUENCE [LARGE SCALE GENOMIC DNA]</scope>
    <source>
        <strain evidence="6 7">SH7</strain>
    </source>
</reference>
<protein>
    <submittedName>
        <fullName evidence="6">Copper resistance protein CopZ</fullName>
    </submittedName>
</protein>
<keyword evidence="2" id="KW-0963">Cytoplasm</keyword>
<evidence type="ECO:0000259" key="5">
    <source>
        <dbReference type="PROSITE" id="PS50846"/>
    </source>
</evidence>